<dbReference type="Proteomes" id="UP001501645">
    <property type="component" value="Unassembled WGS sequence"/>
</dbReference>
<protein>
    <submittedName>
        <fullName evidence="1">Uncharacterized protein</fullName>
    </submittedName>
</protein>
<sequence>MTDGTVIRVSTVIRVGTELFRVDSRAAAHGRQTIDLTWLSGPAEGTYGFTVSGPPMTPEKVRTEAADFVAAFFADDGIGPSDFAEFMDARRSGGAHTP</sequence>
<dbReference type="EMBL" id="BAABKO010000007">
    <property type="protein sequence ID" value="GAA4784454.1"/>
    <property type="molecule type" value="Genomic_DNA"/>
</dbReference>
<gene>
    <name evidence="1" type="ORF">GCM10023351_32540</name>
</gene>
<evidence type="ECO:0000313" key="2">
    <source>
        <dbReference type="Proteomes" id="UP001501645"/>
    </source>
</evidence>
<organism evidence="1 2">
    <name type="scientific">Microbacterium gilvum</name>
    <dbReference type="NCBI Taxonomy" id="1336204"/>
    <lineage>
        <taxon>Bacteria</taxon>
        <taxon>Bacillati</taxon>
        <taxon>Actinomycetota</taxon>
        <taxon>Actinomycetes</taxon>
        <taxon>Micrococcales</taxon>
        <taxon>Microbacteriaceae</taxon>
        <taxon>Microbacterium</taxon>
    </lineage>
</organism>
<accession>A0ABP9AQB1</accession>
<evidence type="ECO:0000313" key="1">
    <source>
        <dbReference type="EMBL" id="GAA4784454.1"/>
    </source>
</evidence>
<keyword evidence="2" id="KW-1185">Reference proteome</keyword>
<dbReference type="RefSeq" id="WP_345441646.1">
    <property type="nucleotide sequence ID" value="NZ_BAABKO010000007.1"/>
</dbReference>
<name>A0ABP9AQB1_9MICO</name>
<comment type="caution">
    <text evidence="1">The sequence shown here is derived from an EMBL/GenBank/DDBJ whole genome shotgun (WGS) entry which is preliminary data.</text>
</comment>
<proteinExistence type="predicted"/>
<reference evidence="2" key="1">
    <citation type="journal article" date="2019" name="Int. J. Syst. Evol. Microbiol.">
        <title>The Global Catalogue of Microorganisms (GCM) 10K type strain sequencing project: providing services to taxonomists for standard genome sequencing and annotation.</title>
        <authorList>
            <consortium name="The Broad Institute Genomics Platform"/>
            <consortium name="The Broad Institute Genome Sequencing Center for Infectious Disease"/>
            <person name="Wu L."/>
            <person name="Ma J."/>
        </authorList>
    </citation>
    <scope>NUCLEOTIDE SEQUENCE [LARGE SCALE GENOMIC DNA]</scope>
    <source>
        <strain evidence="2">JCM 18537</strain>
    </source>
</reference>